<dbReference type="EMBL" id="JAATWM020000034">
    <property type="protein sequence ID" value="KAF9872943.1"/>
    <property type="molecule type" value="Genomic_DNA"/>
</dbReference>
<comment type="caution">
    <text evidence="2">The sequence shown here is derived from an EMBL/GenBank/DDBJ whole genome shotgun (WGS) entry which is preliminary data.</text>
</comment>
<feature type="compositionally biased region" description="Low complexity" evidence="1">
    <location>
        <begin position="164"/>
        <end position="192"/>
    </location>
</feature>
<feature type="compositionally biased region" description="Basic and acidic residues" evidence="1">
    <location>
        <begin position="1"/>
        <end position="26"/>
    </location>
</feature>
<protein>
    <submittedName>
        <fullName evidence="2">Uncharacterized protein</fullName>
    </submittedName>
</protein>
<evidence type="ECO:0000256" key="1">
    <source>
        <dbReference type="SAM" id="MobiDB-lite"/>
    </source>
</evidence>
<feature type="region of interest" description="Disordered" evidence="1">
    <location>
        <begin position="1"/>
        <end position="27"/>
    </location>
</feature>
<dbReference type="Proteomes" id="UP000781932">
    <property type="component" value="Unassembled WGS sequence"/>
</dbReference>
<dbReference type="RefSeq" id="XP_038742404.1">
    <property type="nucleotide sequence ID" value="XM_038892168.1"/>
</dbReference>
<dbReference type="AlphaFoldDB" id="A0A9P6HY23"/>
<organism evidence="2 3">
    <name type="scientific">Colletotrichum karsti</name>
    <dbReference type="NCBI Taxonomy" id="1095194"/>
    <lineage>
        <taxon>Eukaryota</taxon>
        <taxon>Fungi</taxon>
        <taxon>Dikarya</taxon>
        <taxon>Ascomycota</taxon>
        <taxon>Pezizomycotina</taxon>
        <taxon>Sordariomycetes</taxon>
        <taxon>Hypocreomycetidae</taxon>
        <taxon>Glomerellales</taxon>
        <taxon>Glomerellaceae</taxon>
        <taxon>Colletotrichum</taxon>
        <taxon>Colletotrichum boninense species complex</taxon>
    </lineage>
</organism>
<reference evidence="2" key="2">
    <citation type="submission" date="2020-11" db="EMBL/GenBank/DDBJ databases">
        <title>Whole genome sequencing of Colletotrichum sp.</title>
        <authorList>
            <person name="Li H."/>
        </authorList>
    </citation>
    <scope>NUCLEOTIDE SEQUENCE</scope>
    <source>
        <strain evidence="2">CkLH20</strain>
    </source>
</reference>
<gene>
    <name evidence="2" type="ORF">CkaCkLH20_09453</name>
</gene>
<accession>A0A9P6HY23</accession>
<reference evidence="2" key="1">
    <citation type="submission" date="2020-03" db="EMBL/GenBank/DDBJ databases">
        <authorList>
            <person name="He L."/>
        </authorList>
    </citation>
    <scope>NUCLEOTIDE SEQUENCE</scope>
    <source>
        <strain evidence="2">CkLH20</strain>
    </source>
</reference>
<dbReference type="OrthoDB" id="4836416at2759"/>
<feature type="region of interest" description="Disordered" evidence="1">
    <location>
        <begin position="162"/>
        <end position="209"/>
    </location>
</feature>
<dbReference type="GeneID" id="62165242"/>
<evidence type="ECO:0000313" key="3">
    <source>
        <dbReference type="Proteomes" id="UP000781932"/>
    </source>
</evidence>
<evidence type="ECO:0000313" key="2">
    <source>
        <dbReference type="EMBL" id="KAF9872943.1"/>
    </source>
</evidence>
<name>A0A9P6HY23_9PEZI</name>
<proteinExistence type="predicted"/>
<sequence length="577" mass="64535">MASNNDNHKKASEKTEEKTNFPRARDWVPSFNDETPDWAKDSKWSSTVKTLLTVVFGTEITEQQQVIFKPKIEALANELYVEWFKTGHHFIGLEFVKYQILAWFWMELGHTQEELDAMNLAIPVSYMRDADLGYMEFLMAEHPEFYHANKWRMPVFRPPVKSGPSASNAAQSAPTTTPAAPSASKAAKTSPAVTPETVNSPASKAVKPNSFPTTNMAAAFASKATTPITSTAASKAAVPPLIGPKRESFATGIQACQNQLNFSTAESSTTPQSQAQAQVSGINKLIEAGRADRGEHFISCGLSANSLEFDGYPFEARLPNNVHKDKAMATRLFKDPNVMRQVSTMLDSRLRIVWTEHNRATFLLAIPTSNHTKLDDVDYLSVWEILVTYCGMLETNPGSLIPLSDWFRHSLETNALRNVEKAKVAMAERKRRLLELELRKQEDAAKSALGQIKSKQTRSVMEWTIQRCMETKGADGERWKRLTDLWMYASLIWNNTGVHLSSEEIKYAIQQAWSNYNGDGKKAENTAHAARWFLKVGDLSKKFLDEVGSVADVLKEMNMDESVPGLDMADDELPNDV</sequence>
<keyword evidence="3" id="KW-1185">Reference proteome</keyword>